<feature type="transmembrane region" description="Helical" evidence="9">
    <location>
        <begin position="118"/>
        <end position="136"/>
    </location>
</feature>
<proteinExistence type="inferred from homology"/>
<keyword evidence="5 8" id="KW-0812">Transmembrane</keyword>
<evidence type="ECO:0000256" key="2">
    <source>
        <dbReference type="ARBA" id="ARBA00010110"/>
    </source>
</evidence>
<dbReference type="InterPro" id="IPR038770">
    <property type="entry name" value="Na+/solute_symporter_sf"/>
</dbReference>
<keyword evidence="6 8" id="KW-1133">Transmembrane helix</keyword>
<keyword evidence="11" id="KW-1185">Reference proteome</keyword>
<dbReference type="PIRSF" id="PIRSF005508">
    <property type="entry name" value="Acr3"/>
    <property type="match status" value="1"/>
</dbReference>
<feature type="transmembrane region" description="Helical" evidence="9">
    <location>
        <begin position="322"/>
        <end position="345"/>
    </location>
</feature>
<keyword evidence="4 8" id="KW-1003">Cell membrane</keyword>
<feature type="transmembrane region" description="Helical" evidence="9">
    <location>
        <begin position="295"/>
        <end position="316"/>
    </location>
</feature>
<dbReference type="Pfam" id="PF01758">
    <property type="entry name" value="SBF"/>
    <property type="match status" value="1"/>
</dbReference>
<comment type="caution">
    <text evidence="10">The sequence shown here is derived from an EMBL/GenBank/DDBJ whole genome shotgun (WGS) entry which is preliminary data.</text>
</comment>
<evidence type="ECO:0000256" key="1">
    <source>
        <dbReference type="ARBA" id="ARBA00004651"/>
    </source>
</evidence>
<name>A0ABS5R6D3_9HYPH</name>
<accession>A0ABS5R6D3</accession>
<evidence type="ECO:0000313" key="10">
    <source>
        <dbReference type="EMBL" id="MBS9477067.1"/>
    </source>
</evidence>
<evidence type="ECO:0000256" key="4">
    <source>
        <dbReference type="ARBA" id="ARBA00022475"/>
    </source>
</evidence>
<dbReference type="InterPro" id="IPR002657">
    <property type="entry name" value="BilAc:Na_symport/Acr3"/>
</dbReference>
<evidence type="ECO:0000256" key="3">
    <source>
        <dbReference type="ARBA" id="ARBA00022448"/>
    </source>
</evidence>
<evidence type="ECO:0000256" key="5">
    <source>
        <dbReference type="ARBA" id="ARBA00022692"/>
    </source>
</evidence>
<keyword evidence="7 8" id="KW-0472">Membrane</keyword>
<evidence type="ECO:0000256" key="6">
    <source>
        <dbReference type="ARBA" id="ARBA00022989"/>
    </source>
</evidence>
<comment type="similarity">
    <text evidence="2 8">Belongs to the arsenical resistance-3 (ACR3) (TC 2.A.59) family.</text>
</comment>
<keyword evidence="3 8" id="KW-0813">Transport</keyword>
<feature type="transmembrane region" description="Helical" evidence="9">
    <location>
        <begin position="189"/>
        <end position="210"/>
    </location>
</feature>
<gene>
    <name evidence="10" type="primary">arsB</name>
    <name evidence="10" type="ORF">KIP89_08100</name>
</gene>
<dbReference type="InterPro" id="IPR004706">
    <property type="entry name" value="Arsenical-R_Acr3"/>
</dbReference>
<dbReference type="EMBL" id="JAHCQH010000015">
    <property type="protein sequence ID" value="MBS9477067.1"/>
    <property type="molecule type" value="Genomic_DNA"/>
</dbReference>
<organism evidence="10 11">
    <name type="scientific">Ancylobacter radicis</name>
    <dbReference type="NCBI Taxonomy" id="2836179"/>
    <lineage>
        <taxon>Bacteria</taxon>
        <taxon>Pseudomonadati</taxon>
        <taxon>Pseudomonadota</taxon>
        <taxon>Alphaproteobacteria</taxon>
        <taxon>Hyphomicrobiales</taxon>
        <taxon>Xanthobacteraceae</taxon>
        <taxon>Ancylobacter</taxon>
    </lineage>
</organism>
<dbReference type="PANTHER" id="PTHR43057">
    <property type="entry name" value="ARSENITE EFFLUX TRANSPORTER"/>
    <property type="match status" value="1"/>
</dbReference>
<feature type="transmembrane region" description="Helical" evidence="9">
    <location>
        <begin position="21"/>
        <end position="40"/>
    </location>
</feature>
<dbReference type="Proteomes" id="UP001166585">
    <property type="component" value="Unassembled WGS sequence"/>
</dbReference>
<feature type="transmembrane region" description="Helical" evidence="9">
    <location>
        <begin position="148"/>
        <end position="169"/>
    </location>
</feature>
<comment type="subcellular location">
    <subcellularLocation>
        <location evidence="1 8">Cell membrane</location>
        <topology evidence="1 8">Multi-pass membrane protein</topology>
    </subcellularLocation>
</comment>
<evidence type="ECO:0000313" key="11">
    <source>
        <dbReference type="Proteomes" id="UP001166585"/>
    </source>
</evidence>
<evidence type="ECO:0000256" key="7">
    <source>
        <dbReference type="ARBA" id="ARBA00023136"/>
    </source>
</evidence>
<evidence type="ECO:0000256" key="8">
    <source>
        <dbReference type="PIRNR" id="PIRNR005508"/>
    </source>
</evidence>
<feature type="transmembrane region" description="Helical" evidence="9">
    <location>
        <begin position="231"/>
        <end position="249"/>
    </location>
</feature>
<reference evidence="10" key="1">
    <citation type="submission" date="2021-05" db="EMBL/GenBank/DDBJ databases">
        <authorList>
            <person name="Sun Q."/>
            <person name="Inoue M."/>
        </authorList>
    </citation>
    <scope>NUCLEOTIDE SEQUENCE</scope>
    <source>
        <strain evidence="10">VKM B-3255</strain>
    </source>
</reference>
<dbReference type="Gene3D" id="1.20.1530.20">
    <property type="match status" value="1"/>
</dbReference>
<dbReference type="RefSeq" id="WP_213754877.1">
    <property type="nucleotide sequence ID" value="NZ_JAHCQH010000015.1"/>
</dbReference>
<evidence type="ECO:0000256" key="9">
    <source>
        <dbReference type="SAM" id="Phobius"/>
    </source>
</evidence>
<feature type="transmembrane region" description="Helical" evidence="9">
    <location>
        <begin position="261"/>
        <end position="283"/>
    </location>
</feature>
<dbReference type="PANTHER" id="PTHR43057:SF1">
    <property type="entry name" value="ARSENICAL-RESISTANCE PROTEIN 3"/>
    <property type="match status" value="1"/>
</dbReference>
<protein>
    <submittedName>
        <fullName evidence="10">ACR3 family arsenite efflux transporter</fullName>
    </submittedName>
</protein>
<feature type="transmembrane region" description="Helical" evidence="9">
    <location>
        <begin position="88"/>
        <end position="112"/>
    </location>
</feature>
<dbReference type="NCBIfam" id="TIGR00832">
    <property type="entry name" value="acr3"/>
    <property type="match status" value="1"/>
</dbReference>
<feature type="transmembrane region" description="Helical" evidence="9">
    <location>
        <begin position="46"/>
        <end position="68"/>
    </location>
</feature>
<sequence length="362" mass="39392">MSQTLAITPRLAARLSFLDRYLTVWIFAAMALGVVLGTVFTGLPEALNTLAVGSTNIPIAIGLILMMYPPLAKVRYEELHRVFADKRVLVLSLVQNWLIGPTLMFALAVIFLRDHPEYMTGLILIGLARCIAMVLVWNQLAKGDNQYVAGLVAFNSIFQILFFSTYAWLFLTVLPPLFGLEGSVVDVSFWTITEAVLIYLGIPFLAGFLTRRILIARKGADWYENVFLPKISPITLGALLFTIVAMFSLKGGDLVRLPMDAVIIAIPLTIYFIVQFLISFAMGKLIEADYPRTTAIAFTAAGNNFELAIAVAIAAFGLASPVAFAAVIGPLVEVPVLILLVHVALRLGKKWFPATAPSGAGS</sequence>